<evidence type="ECO:0000313" key="16">
    <source>
        <dbReference type="Proteomes" id="UP000595320"/>
    </source>
</evidence>
<keyword evidence="6 11" id="KW-0812">Transmembrane</keyword>
<evidence type="ECO:0000256" key="11">
    <source>
        <dbReference type="SAM" id="Phobius"/>
    </source>
</evidence>
<comment type="subcellular location">
    <subcellularLocation>
        <location evidence="1">Cell inner membrane</location>
        <topology evidence="1">Single-pass membrane protein</topology>
    </subcellularLocation>
</comment>
<dbReference type="EMBL" id="CP089044">
    <property type="protein sequence ID" value="UYF74899.1"/>
    <property type="molecule type" value="Genomic_DNA"/>
</dbReference>
<dbReference type="EMBL" id="CP068176">
    <property type="protein sequence ID" value="QQT86650.1"/>
    <property type="molecule type" value="Genomic_DNA"/>
</dbReference>
<evidence type="ECO:0000256" key="1">
    <source>
        <dbReference type="ARBA" id="ARBA00004377"/>
    </source>
</evidence>
<dbReference type="Proteomes" id="UP001164081">
    <property type="component" value="Chromosome"/>
</dbReference>
<evidence type="ECO:0000256" key="6">
    <source>
        <dbReference type="ARBA" id="ARBA00022692"/>
    </source>
</evidence>
<dbReference type="EMBL" id="CP089051">
    <property type="protein sequence ID" value="UYF72283.1"/>
    <property type="molecule type" value="Genomic_DNA"/>
</dbReference>
<dbReference type="Gene3D" id="3.55.40.10">
    <property type="entry name" value="minor pseudopilin epsh domain"/>
    <property type="match status" value="1"/>
</dbReference>
<accession>A0A3F3L439</accession>
<evidence type="ECO:0000256" key="4">
    <source>
        <dbReference type="ARBA" id="ARBA00022481"/>
    </source>
</evidence>
<evidence type="ECO:0000256" key="8">
    <source>
        <dbReference type="ARBA" id="ARBA00023136"/>
    </source>
</evidence>
<evidence type="ECO:0000256" key="7">
    <source>
        <dbReference type="ARBA" id="ARBA00022989"/>
    </source>
</evidence>
<dbReference type="Proteomes" id="UP001164064">
    <property type="component" value="Chromosome"/>
</dbReference>
<evidence type="ECO:0000256" key="5">
    <source>
        <dbReference type="ARBA" id="ARBA00022519"/>
    </source>
</evidence>
<sequence length="170" mass="19531">MKNKNCGFSLIEISVVIIVIAVIASFAIPSYHQYMAAQEAKKVPKTLTLYIQKAKHESLLFRQNIILCASTSFKECNNDWNNGYMVFIDKNKNRDYDLDEPILAFENMQLRYGTLSWRGFGNRRIIFEGNSGLPLSSNGTFQYCSDHYPNHRKLTLSRMGHPRDEPLANC</sequence>
<gene>
    <name evidence="13" type="ORF">I6I53_02270</name>
    <name evidence="15" type="ORF">LSO58_13890</name>
    <name evidence="14" type="ORF">LSO60_03095</name>
</gene>
<keyword evidence="5" id="KW-0997">Cell inner membrane</keyword>
<name>A0A3F3L439_9GAMM</name>
<evidence type="ECO:0000313" key="15">
    <source>
        <dbReference type="EMBL" id="UYF74899.1"/>
    </source>
</evidence>
<dbReference type="InterPro" id="IPR045584">
    <property type="entry name" value="Pilin-like"/>
</dbReference>
<dbReference type="GO" id="GO:0005886">
    <property type="term" value="C:plasma membrane"/>
    <property type="evidence" value="ECO:0007669"/>
    <property type="project" value="UniProtKB-SubCell"/>
</dbReference>
<dbReference type="NCBIfam" id="TIGR02532">
    <property type="entry name" value="IV_pilin_GFxxxE"/>
    <property type="match status" value="1"/>
</dbReference>
<organism evidence="13 16">
    <name type="scientific">Acinetobacter ursingii</name>
    <dbReference type="NCBI Taxonomy" id="108980"/>
    <lineage>
        <taxon>Bacteria</taxon>
        <taxon>Pseudomonadati</taxon>
        <taxon>Pseudomonadota</taxon>
        <taxon>Gammaproteobacteria</taxon>
        <taxon>Moraxellales</taxon>
        <taxon>Moraxellaceae</taxon>
        <taxon>Acinetobacter</taxon>
    </lineage>
</organism>
<evidence type="ECO:0000313" key="13">
    <source>
        <dbReference type="EMBL" id="QQT86650.1"/>
    </source>
</evidence>
<reference evidence="13 16" key="1">
    <citation type="submission" date="2021-01" db="EMBL/GenBank/DDBJ databases">
        <title>FDA dAtabase for Regulatory Grade micrObial Sequences (FDA-ARGOS): Supporting development and validation of Infectious Disease Dx tests.</title>
        <authorList>
            <person name="Sproer C."/>
            <person name="Gronow S."/>
            <person name="Severitt S."/>
            <person name="Schroder I."/>
            <person name="Tallon L."/>
            <person name="Sadzewicz L."/>
            <person name="Zhao X."/>
            <person name="Boylan J."/>
            <person name="Ott S."/>
            <person name="Bowen H."/>
            <person name="Vavikolanu K."/>
            <person name="Mehta A."/>
            <person name="Aluvathingal J."/>
            <person name="Nadendla S."/>
            <person name="Lowell S."/>
            <person name="Myers T."/>
            <person name="Yan Y."/>
            <person name="Sichtig H."/>
        </authorList>
    </citation>
    <scope>NUCLEOTIDE SEQUENCE [LARGE SCALE GENOMIC DNA]</scope>
    <source>
        <strain evidence="13 16">FDAARGOS_1096</strain>
    </source>
</reference>
<dbReference type="Pfam" id="PF12019">
    <property type="entry name" value="GspH"/>
    <property type="match status" value="1"/>
</dbReference>
<dbReference type="InterPro" id="IPR022346">
    <property type="entry name" value="T2SS_GspH"/>
</dbReference>
<dbReference type="InterPro" id="IPR012902">
    <property type="entry name" value="N_methyl_site"/>
</dbReference>
<dbReference type="GO" id="GO:0015627">
    <property type="term" value="C:type II protein secretion system complex"/>
    <property type="evidence" value="ECO:0007669"/>
    <property type="project" value="InterPro"/>
</dbReference>
<dbReference type="SUPFAM" id="SSF54523">
    <property type="entry name" value="Pili subunits"/>
    <property type="match status" value="1"/>
</dbReference>
<evidence type="ECO:0000256" key="9">
    <source>
        <dbReference type="ARBA" id="ARBA00025772"/>
    </source>
</evidence>
<feature type="domain" description="General secretion pathway GspH" evidence="12">
    <location>
        <begin position="47"/>
        <end position="160"/>
    </location>
</feature>
<evidence type="ECO:0000256" key="10">
    <source>
        <dbReference type="ARBA" id="ARBA00030775"/>
    </source>
</evidence>
<keyword evidence="7 11" id="KW-1133">Transmembrane helix</keyword>
<evidence type="ECO:0000256" key="3">
    <source>
        <dbReference type="ARBA" id="ARBA00022475"/>
    </source>
</evidence>
<keyword evidence="4" id="KW-0488">Methylation</keyword>
<keyword evidence="3" id="KW-1003">Cell membrane</keyword>
<dbReference type="Proteomes" id="UP000595320">
    <property type="component" value="Chromosome"/>
</dbReference>
<evidence type="ECO:0000256" key="2">
    <source>
        <dbReference type="ARBA" id="ARBA00021549"/>
    </source>
</evidence>
<reference evidence="14" key="2">
    <citation type="journal article" date="2022" name="J Glob Antimicrob Resist">
        <title>Comparative analysis of IMP-4- and OXA-58-containing plasmids of three carbapenemase-producing Acinetobacter ursingii strains in the Netherlands.</title>
        <authorList>
            <person name="Hendrickx A.P.A."/>
            <person name="Schade R.P."/>
            <person name="Landman F."/>
            <person name="Bosch T."/>
            <person name="Schouls L.M."/>
            <person name="van Dijk K."/>
        </authorList>
    </citation>
    <scope>NUCLEOTIDE SEQUENCE</scope>
    <source>
        <strain evidence="14">RIVM_C010559</strain>
        <strain evidence="15">RIVM_C010761</strain>
    </source>
</reference>
<dbReference type="Pfam" id="PF07963">
    <property type="entry name" value="N_methyl"/>
    <property type="match status" value="1"/>
</dbReference>
<dbReference type="GeneID" id="66211456"/>
<protein>
    <recommendedName>
        <fullName evidence="2">Type II secretion system protein H</fullName>
    </recommendedName>
    <alternativeName>
        <fullName evidence="10">General secretion pathway protein H</fullName>
    </alternativeName>
</protein>
<dbReference type="GO" id="GO:0015628">
    <property type="term" value="P:protein secretion by the type II secretion system"/>
    <property type="evidence" value="ECO:0007669"/>
    <property type="project" value="InterPro"/>
</dbReference>
<comment type="similarity">
    <text evidence="9">Belongs to the GSP H family.</text>
</comment>
<keyword evidence="8 11" id="KW-0472">Membrane</keyword>
<evidence type="ECO:0000313" key="14">
    <source>
        <dbReference type="EMBL" id="UYF72283.1"/>
    </source>
</evidence>
<dbReference type="RefSeq" id="WP_004995787.1">
    <property type="nucleotide sequence ID" value="NZ_BBTT01000018.1"/>
</dbReference>
<evidence type="ECO:0000259" key="12">
    <source>
        <dbReference type="Pfam" id="PF12019"/>
    </source>
</evidence>
<dbReference type="AlphaFoldDB" id="A0A3F3L439"/>
<proteinExistence type="inferred from homology"/>
<feature type="transmembrane region" description="Helical" evidence="11">
    <location>
        <begin position="7"/>
        <end position="28"/>
    </location>
</feature>